<dbReference type="KEGG" id="ffu:CLAFUR5_08308"/>
<evidence type="ECO:0000256" key="2">
    <source>
        <dbReference type="ARBA" id="ARBA00022898"/>
    </source>
</evidence>
<dbReference type="Proteomes" id="UP000756132">
    <property type="component" value="Chromosome 3"/>
</dbReference>
<evidence type="ECO:0000256" key="3">
    <source>
        <dbReference type="RuleBase" id="RU362118"/>
    </source>
</evidence>
<dbReference type="PANTHER" id="PTHR42699:SF1">
    <property type="entry name" value="CYSTATHIONINE GAMMA-SYNTHASE-RELATED"/>
    <property type="match status" value="1"/>
</dbReference>
<dbReference type="Gene3D" id="3.90.1150.10">
    <property type="entry name" value="Aspartate Aminotransferase, domain 1"/>
    <property type="match status" value="1"/>
</dbReference>
<dbReference type="GO" id="GO:0003962">
    <property type="term" value="F:cystathionine gamma-synthase activity"/>
    <property type="evidence" value="ECO:0007669"/>
    <property type="project" value="TreeGrafter"/>
</dbReference>
<dbReference type="Pfam" id="PF01053">
    <property type="entry name" value="Cys_Met_Meta_PP"/>
    <property type="match status" value="1"/>
</dbReference>
<dbReference type="OrthoDB" id="10047078at2759"/>
<dbReference type="EMBL" id="CP090165">
    <property type="protein sequence ID" value="UJO15404.1"/>
    <property type="molecule type" value="Genomic_DNA"/>
</dbReference>
<dbReference type="InterPro" id="IPR051750">
    <property type="entry name" value="Trans-sulfuration_enzymes"/>
</dbReference>
<proteinExistence type="inferred from homology"/>
<dbReference type="InterPro" id="IPR015422">
    <property type="entry name" value="PyrdxlP-dep_Trfase_small"/>
</dbReference>
<comment type="cofactor">
    <cofactor evidence="1 3">
        <name>pyridoxal 5'-phosphate</name>
        <dbReference type="ChEBI" id="CHEBI:597326"/>
    </cofactor>
</comment>
<keyword evidence="2 3" id="KW-0663">Pyridoxal phosphate</keyword>
<dbReference type="SUPFAM" id="SSF53383">
    <property type="entry name" value="PLP-dependent transferases"/>
    <property type="match status" value="1"/>
</dbReference>
<comment type="similarity">
    <text evidence="3">Belongs to the trans-sulfuration enzymes family.</text>
</comment>
<reference evidence="4" key="2">
    <citation type="journal article" date="2022" name="Microb. Genom.">
        <title>A chromosome-scale genome assembly of the tomato pathogen Cladosporium fulvum reveals a compartmentalized genome architecture and the presence of a dispensable chromosome.</title>
        <authorList>
            <person name="Zaccaron A.Z."/>
            <person name="Chen L.H."/>
            <person name="Samaras A."/>
            <person name="Stergiopoulos I."/>
        </authorList>
    </citation>
    <scope>NUCLEOTIDE SEQUENCE</scope>
    <source>
        <strain evidence="4">Race5_Kim</strain>
    </source>
</reference>
<dbReference type="PANTHER" id="PTHR42699">
    <property type="match status" value="1"/>
</dbReference>
<evidence type="ECO:0000313" key="4">
    <source>
        <dbReference type="EMBL" id="UJO15404.1"/>
    </source>
</evidence>
<evidence type="ECO:0000313" key="5">
    <source>
        <dbReference type="Proteomes" id="UP000756132"/>
    </source>
</evidence>
<evidence type="ECO:0000256" key="1">
    <source>
        <dbReference type="ARBA" id="ARBA00001933"/>
    </source>
</evidence>
<dbReference type="InterPro" id="IPR000277">
    <property type="entry name" value="Cys/Met-Metab_PyrdxlP-dep_enz"/>
</dbReference>
<accession>A0A9Q8P6V4</accession>
<keyword evidence="5" id="KW-1185">Reference proteome</keyword>
<organism evidence="4 5">
    <name type="scientific">Passalora fulva</name>
    <name type="common">Tomato leaf mold</name>
    <name type="synonym">Cladosporium fulvum</name>
    <dbReference type="NCBI Taxonomy" id="5499"/>
    <lineage>
        <taxon>Eukaryota</taxon>
        <taxon>Fungi</taxon>
        <taxon>Dikarya</taxon>
        <taxon>Ascomycota</taxon>
        <taxon>Pezizomycotina</taxon>
        <taxon>Dothideomycetes</taxon>
        <taxon>Dothideomycetidae</taxon>
        <taxon>Mycosphaerellales</taxon>
        <taxon>Mycosphaerellaceae</taxon>
        <taxon>Fulvia</taxon>
    </lineage>
</organism>
<dbReference type="GeneID" id="71988186"/>
<dbReference type="GO" id="GO:0030170">
    <property type="term" value="F:pyridoxal phosphate binding"/>
    <property type="evidence" value="ECO:0007669"/>
    <property type="project" value="InterPro"/>
</dbReference>
<dbReference type="RefSeq" id="XP_047759770.1">
    <property type="nucleotide sequence ID" value="XM_047907456.1"/>
</dbReference>
<protein>
    <submittedName>
        <fullName evidence="4">Cystathionine gamma-synthase</fullName>
    </submittedName>
</protein>
<dbReference type="InterPro" id="IPR015421">
    <property type="entry name" value="PyrdxlP-dep_Trfase_major"/>
</dbReference>
<name>A0A9Q8P6V4_PASFU</name>
<gene>
    <name evidence="4" type="ORF">CLAFUR5_08308</name>
</gene>
<dbReference type="GO" id="GO:0019346">
    <property type="term" value="P:transsulfuration"/>
    <property type="evidence" value="ECO:0007669"/>
    <property type="project" value="InterPro"/>
</dbReference>
<dbReference type="Gene3D" id="3.40.640.10">
    <property type="entry name" value="Type I PLP-dependent aspartate aminotransferase-like (Major domain)"/>
    <property type="match status" value="1"/>
</dbReference>
<dbReference type="InterPro" id="IPR015424">
    <property type="entry name" value="PyrdxlP-dep_Trfase"/>
</dbReference>
<dbReference type="AlphaFoldDB" id="A0A9Q8P6V4"/>
<sequence length="546" mass="61100">MISSSSRHYIQHHIMAPSVGESIPPGDIHAVSVSFPEWQHMVRWGQRDEELISKMKAGYPRFFIPLIVRKLAARIVERTKHCKDGSQALLFPCAIMAKACQRFFASKGQHDEFIVLAVALDGEVQHLDTGVAQPYSVHDAIYAVTYPDHHAATAKAFWQHTGLGISTRCAHFWMDTLSGVGLKSGSEHSTAQVLPHAEADDAKQEIRARLAEHNSCTELNIGPQDVVLYHTGMAAIYHSGRLVQSRAKQSGHPKVVVFGFLYVDMTKVLQIILGLSVKLYGHASDSDLDELEESLRSGTPIDALYLEFPGNPLLQSPDLRRIWALSREFDFLVILDDTVATSINLNLISCCDMACTSLTKMFSGACNVMGGSITLNPQSRNYPMVREALKASYIDTIFPTDALVMLNNSSDFRYRVLTANRNAEHIHSILRRHPQVAEVFYPKQSTSQRYYDEFKREEGGYGYLLSVRFKAPHVAEVFYNALDVAKGPSLGTNFTLCCAYTWLAHPTELDYVRQYGIVEDLFRVSIGIEGIEWLERIFCYALAACS</sequence>
<reference evidence="4" key="1">
    <citation type="submission" date="2021-12" db="EMBL/GenBank/DDBJ databases">
        <authorList>
            <person name="Zaccaron A."/>
            <person name="Stergiopoulos I."/>
        </authorList>
    </citation>
    <scope>NUCLEOTIDE SEQUENCE</scope>
    <source>
        <strain evidence="4">Race5_Kim</strain>
    </source>
</reference>